<dbReference type="GO" id="GO:0042800">
    <property type="term" value="F:histone H3K4 methyltransferase activity"/>
    <property type="evidence" value="ECO:0007669"/>
    <property type="project" value="TreeGrafter"/>
</dbReference>
<dbReference type="GO" id="GO:0003697">
    <property type="term" value="F:single-stranded DNA binding"/>
    <property type="evidence" value="ECO:0007669"/>
    <property type="project" value="TreeGrafter"/>
</dbReference>
<dbReference type="Gene3D" id="3.30.420.10">
    <property type="entry name" value="Ribonuclease H-like superfamily/Ribonuclease H"/>
    <property type="match status" value="1"/>
</dbReference>
<dbReference type="GO" id="GO:0006303">
    <property type="term" value="P:double-strand break repair via nonhomologous end joining"/>
    <property type="evidence" value="ECO:0007669"/>
    <property type="project" value="TreeGrafter"/>
</dbReference>
<dbReference type="OrthoDB" id="616263at2759"/>
<dbReference type="InterPro" id="IPR036397">
    <property type="entry name" value="RNaseH_sf"/>
</dbReference>
<protein>
    <submittedName>
        <fullName evidence="2">Mariner Mos1 transposase</fullName>
    </submittedName>
</protein>
<dbReference type="STRING" id="151549.A0A4C1V1V8"/>
<comment type="caution">
    <text evidence="2">The sequence shown here is derived from an EMBL/GenBank/DDBJ whole genome shotgun (WGS) entry which is preliminary data.</text>
</comment>
<dbReference type="GO" id="GO:0046975">
    <property type="term" value="F:histone H3K36 methyltransferase activity"/>
    <property type="evidence" value="ECO:0007669"/>
    <property type="project" value="TreeGrafter"/>
</dbReference>
<dbReference type="GO" id="GO:0000014">
    <property type="term" value="F:single-stranded DNA endodeoxyribonuclease activity"/>
    <property type="evidence" value="ECO:0007669"/>
    <property type="project" value="TreeGrafter"/>
</dbReference>
<dbReference type="AlphaFoldDB" id="A0A4C1V1V8"/>
<reference evidence="2 3" key="1">
    <citation type="journal article" date="2019" name="Commun. Biol.">
        <title>The bagworm genome reveals a unique fibroin gene that provides high tensile strength.</title>
        <authorList>
            <person name="Kono N."/>
            <person name="Nakamura H."/>
            <person name="Ohtoshi R."/>
            <person name="Tomita M."/>
            <person name="Numata K."/>
            <person name="Arakawa K."/>
        </authorList>
    </citation>
    <scope>NUCLEOTIDE SEQUENCE [LARGE SCALE GENOMIC DNA]</scope>
</reference>
<dbReference type="GO" id="GO:0044547">
    <property type="term" value="F:DNA topoisomerase binding"/>
    <property type="evidence" value="ECO:0007669"/>
    <property type="project" value="TreeGrafter"/>
</dbReference>
<evidence type="ECO:0000313" key="3">
    <source>
        <dbReference type="Proteomes" id="UP000299102"/>
    </source>
</evidence>
<dbReference type="GO" id="GO:0035861">
    <property type="term" value="C:site of double-strand break"/>
    <property type="evidence" value="ECO:0007669"/>
    <property type="project" value="TreeGrafter"/>
</dbReference>
<evidence type="ECO:0000259" key="1">
    <source>
        <dbReference type="Pfam" id="PF17906"/>
    </source>
</evidence>
<dbReference type="PANTHER" id="PTHR46060:SF1">
    <property type="entry name" value="MARINER MOS1 TRANSPOSASE-LIKE PROTEIN"/>
    <property type="match status" value="1"/>
</dbReference>
<dbReference type="Pfam" id="PF01359">
    <property type="entry name" value="Transposase_1"/>
    <property type="match status" value="1"/>
</dbReference>
<dbReference type="Proteomes" id="UP000299102">
    <property type="component" value="Unassembled WGS sequence"/>
</dbReference>
<name>A0A4C1V1V8_EUMVA</name>
<dbReference type="GO" id="GO:0000793">
    <property type="term" value="C:condensed chromosome"/>
    <property type="evidence" value="ECO:0007669"/>
    <property type="project" value="TreeGrafter"/>
</dbReference>
<dbReference type="InterPro" id="IPR001888">
    <property type="entry name" value="Transposase_1"/>
</dbReference>
<accession>A0A4C1V1V8</accession>
<evidence type="ECO:0000313" key="2">
    <source>
        <dbReference type="EMBL" id="GBP32272.1"/>
    </source>
</evidence>
<sequence length="378" mass="43475">MGKTAAESHRILLEVYDEHALAEQTCRKWFARFKSGDFEPDDKERPGQPKKFEDEELQGLLDVDSCQTNWLHRWQLIYQRKSWVKPGQPSTSVAKQNIHKSKLLLCIWWDQRGVIYYEFLKPNETITGDRYRLQLIRLSRALKEKRSEYSKRHDKVILLHDNARPHVAKPVKMYLGTLKWDVLPHPPYFPDIAPSDYHLFRSMAHGLTDQEFTSYEDCQKWVDLWISSKDKEFFQRDIRSNTSGIQLALQYQLLPLVSIPRRTSRPVGNPLVSGQLGLAKTCSIYIAYTVRNAPNNYLALFLSLTFVIVQLAQDTISIIFDGQSSMPLLTIERALLASWISIGYLMEGDGSDERQDGSPILSFTGRTTTAEAGYSGIV</sequence>
<dbReference type="GO" id="GO:0044774">
    <property type="term" value="P:mitotic DNA integrity checkpoint signaling"/>
    <property type="evidence" value="ECO:0007669"/>
    <property type="project" value="TreeGrafter"/>
</dbReference>
<dbReference type="GO" id="GO:0000729">
    <property type="term" value="P:DNA double-strand break processing"/>
    <property type="evidence" value="ECO:0007669"/>
    <property type="project" value="TreeGrafter"/>
</dbReference>
<keyword evidence="3" id="KW-1185">Reference proteome</keyword>
<gene>
    <name evidence="2" type="ORF">EVAR_86104_1</name>
</gene>
<dbReference type="InterPro" id="IPR052709">
    <property type="entry name" value="Transposase-MT_Hybrid"/>
</dbReference>
<dbReference type="GO" id="GO:0005634">
    <property type="term" value="C:nucleus"/>
    <property type="evidence" value="ECO:0007669"/>
    <property type="project" value="TreeGrafter"/>
</dbReference>
<proteinExistence type="predicted"/>
<dbReference type="PANTHER" id="PTHR46060">
    <property type="entry name" value="MARINER MOS1 TRANSPOSASE-LIKE PROTEIN"/>
    <property type="match status" value="1"/>
</dbReference>
<dbReference type="InterPro" id="IPR041426">
    <property type="entry name" value="Mos1_HTH"/>
</dbReference>
<dbReference type="Gene3D" id="1.10.10.1450">
    <property type="match status" value="1"/>
</dbReference>
<feature type="domain" description="Mos1 transposase HTH" evidence="1">
    <location>
        <begin position="2"/>
        <end position="37"/>
    </location>
</feature>
<dbReference type="GO" id="GO:0003690">
    <property type="term" value="F:double-stranded DNA binding"/>
    <property type="evidence" value="ECO:0007669"/>
    <property type="project" value="TreeGrafter"/>
</dbReference>
<dbReference type="EMBL" id="BGZK01000257">
    <property type="protein sequence ID" value="GBP32272.1"/>
    <property type="molecule type" value="Genomic_DNA"/>
</dbReference>
<organism evidence="2 3">
    <name type="scientific">Eumeta variegata</name>
    <name type="common">Bagworm moth</name>
    <name type="synonym">Eumeta japonica</name>
    <dbReference type="NCBI Taxonomy" id="151549"/>
    <lineage>
        <taxon>Eukaryota</taxon>
        <taxon>Metazoa</taxon>
        <taxon>Ecdysozoa</taxon>
        <taxon>Arthropoda</taxon>
        <taxon>Hexapoda</taxon>
        <taxon>Insecta</taxon>
        <taxon>Pterygota</taxon>
        <taxon>Neoptera</taxon>
        <taxon>Endopterygota</taxon>
        <taxon>Lepidoptera</taxon>
        <taxon>Glossata</taxon>
        <taxon>Ditrysia</taxon>
        <taxon>Tineoidea</taxon>
        <taxon>Psychidae</taxon>
        <taxon>Oiketicinae</taxon>
        <taxon>Eumeta</taxon>
    </lineage>
</organism>
<dbReference type="GO" id="GO:0031297">
    <property type="term" value="P:replication fork processing"/>
    <property type="evidence" value="ECO:0007669"/>
    <property type="project" value="TreeGrafter"/>
</dbReference>
<dbReference type="GO" id="GO:0015074">
    <property type="term" value="P:DNA integration"/>
    <property type="evidence" value="ECO:0007669"/>
    <property type="project" value="TreeGrafter"/>
</dbReference>
<dbReference type="Pfam" id="PF17906">
    <property type="entry name" value="HTH_48"/>
    <property type="match status" value="1"/>
</dbReference>